<dbReference type="KEGG" id="syc:syc2069_c"/>
<evidence type="ECO:0000256" key="6">
    <source>
        <dbReference type="ARBA" id="ARBA00023136"/>
    </source>
</evidence>
<keyword evidence="4 7" id="KW-0812">Transmembrane</keyword>
<comment type="similarity">
    <text evidence="2">Belongs to the bacterial sugar transferase family.</text>
</comment>
<dbReference type="GO" id="GO:0016780">
    <property type="term" value="F:phosphotransferase activity, for other substituted phosphate groups"/>
    <property type="evidence" value="ECO:0007669"/>
    <property type="project" value="TreeGrafter"/>
</dbReference>
<dbReference type="NCBIfam" id="TIGR03023">
    <property type="entry name" value="WcaJ_sugtrans"/>
    <property type="match status" value="1"/>
</dbReference>
<evidence type="ECO:0000313" key="9">
    <source>
        <dbReference type="EMBL" id="BAD80259.1"/>
    </source>
</evidence>
<organism evidence="9 10">
    <name type="scientific">Synechococcus sp. (strain ATCC 27144 / PCC 6301 / SAUG 1402/1)</name>
    <name type="common">Anacystis nidulans</name>
    <dbReference type="NCBI Taxonomy" id="269084"/>
    <lineage>
        <taxon>Bacteria</taxon>
        <taxon>Bacillati</taxon>
        <taxon>Cyanobacteriota</taxon>
        <taxon>Cyanophyceae</taxon>
        <taxon>Synechococcales</taxon>
        <taxon>Synechococcaceae</taxon>
        <taxon>Synechococcus</taxon>
    </lineage>
</organism>
<dbReference type="InterPro" id="IPR003362">
    <property type="entry name" value="Bact_transf"/>
</dbReference>
<dbReference type="eggNOG" id="COG2148">
    <property type="taxonomic scope" value="Bacteria"/>
</dbReference>
<evidence type="ECO:0000256" key="5">
    <source>
        <dbReference type="ARBA" id="ARBA00022989"/>
    </source>
</evidence>
<keyword evidence="6 7" id="KW-0472">Membrane</keyword>
<dbReference type="NCBIfam" id="TIGR03025">
    <property type="entry name" value="EPS_sugtrans"/>
    <property type="match status" value="1"/>
</dbReference>
<protein>
    <submittedName>
        <fullName evidence="9">Probable glycosyltransferase</fullName>
    </submittedName>
</protein>
<evidence type="ECO:0000259" key="8">
    <source>
        <dbReference type="Pfam" id="PF02397"/>
    </source>
</evidence>
<gene>
    <name evidence="9" type="ordered locus">syc2069_c</name>
</gene>
<dbReference type="PANTHER" id="PTHR30576">
    <property type="entry name" value="COLANIC BIOSYNTHESIS UDP-GLUCOSE LIPID CARRIER TRANSFERASE"/>
    <property type="match status" value="1"/>
</dbReference>
<evidence type="ECO:0000256" key="1">
    <source>
        <dbReference type="ARBA" id="ARBA00004141"/>
    </source>
</evidence>
<feature type="transmembrane region" description="Helical" evidence="7">
    <location>
        <begin position="51"/>
        <end position="70"/>
    </location>
</feature>
<feature type="transmembrane region" description="Helical" evidence="7">
    <location>
        <begin position="20"/>
        <end position="39"/>
    </location>
</feature>
<evidence type="ECO:0000256" key="3">
    <source>
        <dbReference type="ARBA" id="ARBA00022679"/>
    </source>
</evidence>
<feature type="transmembrane region" description="Helical" evidence="7">
    <location>
        <begin position="113"/>
        <end position="133"/>
    </location>
</feature>
<dbReference type="PANTHER" id="PTHR30576:SF0">
    <property type="entry name" value="UNDECAPRENYL-PHOSPHATE N-ACETYLGALACTOSAMINYL 1-PHOSPHATE TRANSFERASE-RELATED"/>
    <property type="match status" value="1"/>
</dbReference>
<keyword evidence="3 9" id="KW-0808">Transferase</keyword>
<feature type="domain" description="Bacterial sugar transferase" evidence="8">
    <location>
        <begin position="281"/>
        <end position="459"/>
    </location>
</feature>
<dbReference type="GeneID" id="72430901"/>
<dbReference type="Gene3D" id="3.40.50.720">
    <property type="entry name" value="NAD(P)-binding Rossmann-like Domain"/>
    <property type="match status" value="1"/>
</dbReference>
<feature type="transmembrane region" description="Helical" evidence="7">
    <location>
        <begin position="82"/>
        <end position="107"/>
    </location>
</feature>
<name>A0A0H3KBL7_SYNP6</name>
<dbReference type="SUPFAM" id="SSF51735">
    <property type="entry name" value="NAD(P)-binding Rossmann-fold domains"/>
    <property type="match status" value="1"/>
</dbReference>
<dbReference type="EMBL" id="AP008231">
    <property type="protein sequence ID" value="BAD80259.1"/>
    <property type="molecule type" value="Genomic_DNA"/>
</dbReference>
<feature type="transmembrane region" description="Helical" evidence="7">
    <location>
        <begin position="287"/>
        <end position="309"/>
    </location>
</feature>
<dbReference type="RefSeq" id="WP_011244379.1">
    <property type="nucleotide sequence ID" value="NC_006576.1"/>
</dbReference>
<dbReference type="GO" id="GO:0016020">
    <property type="term" value="C:membrane"/>
    <property type="evidence" value="ECO:0007669"/>
    <property type="project" value="UniProtKB-SubCell"/>
</dbReference>
<evidence type="ECO:0000256" key="2">
    <source>
        <dbReference type="ARBA" id="ARBA00006464"/>
    </source>
</evidence>
<dbReference type="InterPro" id="IPR036291">
    <property type="entry name" value="NAD(P)-bd_dom_sf"/>
</dbReference>
<dbReference type="InterPro" id="IPR017473">
    <property type="entry name" value="Undecaprenyl-P_gluc_Ptfrase"/>
</dbReference>
<keyword evidence="5 7" id="KW-1133">Transmembrane helix</keyword>
<proteinExistence type="inferred from homology"/>
<dbReference type="Pfam" id="PF13727">
    <property type="entry name" value="CoA_binding_3"/>
    <property type="match status" value="1"/>
</dbReference>
<accession>A0A0H3KBL7</accession>
<reference evidence="9 10" key="1">
    <citation type="journal article" date="2007" name="Photosyn. Res.">
        <title>Complete nucleotide sequence of the freshwater unicellular cyanobacterium Synechococcus elongatus PCC 6301 chromosome: gene content and organization.</title>
        <authorList>
            <person name="Sugita C."/>
            <person name="Ogata K."/>
            <person name="Shikata M."/>
            <person name="Jikuya H."/>
            <person name="Takano J."/>
            <person name="Furumichi M."/>
            <person name="Kanehisa M."/>
            <person name="Omata T."/>
            <person name="Sugiura M."/>
            <person name="Sugita M."/>
        </authorList>
    </citation>
    <scope>NUCLEOTIDE SEQUENCE [LARGE SCALE GENOMIC DNA]</scope>
    <source>
        <strain evidence="10">ATCC 27144 / PCC 6301 / SAUG 1402/1</strain>
    </source>
</reference>
<dbReference type="Pfam" id="PF02397">
    <property type="entry name" value="Bac_transf"/>
    <property type="match status" value="1"/>
</dbReference>
<evidence type="ECO:0000256" key="7">
    <source>
        <dbReference type="SAM" id="Phobius"/>
    </source>
</evidence>
<dbReference type="InterPro" id="IPR017475">
    <property type="entry name" value="EPS_sugar_tfrase"/>
</dbReference>
<sequence length="467" mass="53482">MPSQRSWIRPYERQLPYLQLALDLLLIVLNAVIAFRLRFEFSYFQDNARYLLPLLLALPAAAIYFPLFNLYDSWRGRSMIPLMLRVAAAWGLTIATTVTIIFALHYGSSFSRLWFTTWAIGSLYSFGLIRLLWVAGLQMMRHKGWNERRLLIVGAGDLGQVLTDRLAAARWTGLRVVGFLDDNPELEGQNYRGIPITAQVDQIETWIDRFDAHEVWLALPLRAQDRVQEILHLLRHSTVTIRLIPDVFSFRLINHGFTEVLGVPLIDLNASPMMGSNRFIKAIEDKVLAGMILLLASPVMLAIAIGIRLTSPGPIFYRQERIGWNGQPFMMLKFRSMPVNSEAKGVQWGKAYAKPTTPLGSFLRRTSLDELPQFINVLRGEMSIVGPRPERSLFVEQFKDEIPDYMKKHMVKAGITGWAQVNGLRGDTDLRKRIEYDLYYIENWSLAFDLQIIGMTLLKGFLSRNAY</sequence>
<dbReference type="Proteomes" id="UP000001175">
    <property type="component" value="Chromosome"/>
</dbReference>
<evidence type="ECO:0000256" key="4">
    <source>
        <dbReference type="ARBA" id="ARBA00022692"/>
    </source>
</evidence>
<comment type="subcellular location">
    <subcellularLocation>
        <location evidence="1">Membrane</location>
        <topology evidence="1">Multi-pass membrane protein</topology>
    </subcellularLocation>
</comment>
<evidence type="ECO:0000313" key="10">
    <source>
        <dbReference type="Proteomes" id="UP000001175"/>
    </source>
</evidence>
<dbReference type="AlphaFoldDB" id="A0A0H3KBL7"/>